<gene>
    <name evidence="7" type="ORF">N864_02105</name>
</gene>
<feature type="transmembrane region" description="Helical" evidence="5">
    <location>
        <begin position="178"/>
        <end position="197"/>
    </location>
</feature>
<keyword evidence="3 5" id="KW-1133">Transmembrane helix</keyword>
<feature type="transmembrane region" description="Helical" evidence="5">
    <location>
        <begin position="443"/>
        <end position="463"/>
    </location>
</feature>
<feature type="transmembrane region" description="Helical" evidence="5">
    <location>
        <begin position="117"/>
        <end position="138"/>
    </location>
</feature>
<feature type="transmembrane region" description="Helical" evidence="5">
    <location>
        <begin position="150"/>
        <end position="172"/>
    </location>
</feature>
<evidence type="ECO:0000313" key="7">
    <source>
        <dbReference type="EMBL" id="EWT05777.1"/>
    </source>
</evidence>
<dbReference type="OrthoDB" id="9778875at2"/>
<dbReference type="SUPFAM" id="SSF103473">
    <property type="entry name" value="MFS general substrate transporter"/>
    <property type="match status" value="1"/>
</dbReference>
<dbReference type="PANTHER" id="PTHR23501">
    <property type="entry name" value="MAJOR FACILITATOR SUPERFAMILY"/>
    <property type="match status" value="1"/>
</dbReference>
<evidence type="ECO:0000259" key="6">
    <source>
        <dbReference type="PROSITE" id="PS50850"/>
    </source>
</evidence>
<comment type="caution">
    <text evidence="7">The sequence shown here is derived from an EMBL/GenBank/DDBJ whole genome shotgun (WGS) entry which is preliminary data.</text>
</comment>
<keyword evidence="8" id="KW-1185">Reference proteome</keyword>
<feature type="transmembrane region" description="Helical" evidence="5">
    <location>
        <begin position="222"/>
        <end position="240"/>
    </location>
</feature>
<dbReference type="InterPro" id="IPR011701">
    <property type="entry name" value="MFS"/>
</dbReference>
<keyword evidence="2 5" id="KW-0812">Transmembrane</keyword>
<feature type="transmembrane region" description="Helical" evidence="5">
    <location>
        <begin position="379"/>
        <end position="399"/>
    </location>
</feature>
<protein>
    <submittedName>
        <fullName evidence="7">MFS transporter</fullName>
    </submittedName>
</protein>
<dbReference type="PANTHER" id="PTHR23501:SF154">
    <property type="entry name" value="MULTIDRUG-EFFLUX TRANSPORTER RV1634-RELATED"/>
    <property type="match status" value="1"/>
</dbReference>
<feature type="transmembrane region" description="Helical" evidence="5">
    <location>
        <begin position="411"/>
        <end position="431"/>
    </location>
</feature>
<organism evidence="7 8">
    <name type="scientific">Intrasporangium chromatireducens Q5-1</name>
    <dbReference type="NCBI Taxonomy" id="584657"/>
    <lineage>
        <taxon>Bacteria</taxon>
        <taxon>Bacillati</taxon>
        <taxon>Actinomycetota</taxon>
        <taxon>Actinomycetes</taxon>
        <taxon>Micrococcales</taxon>
        <taxon>Intrasporangiaceae</taxon>
        <taxon>Intrasporangium</taxon>
    </lineage>
</organism>
<dbReference type="Proteomes" id="UP000019494">
    <property type="component" value="Unassembled WGS sequence"/>
</dbReference>
<feature type="transmembrane region" description="Helical" evidence="5">
    <location>
        <begin position="246"/>
        <end position="265"/>
    </location>
</feature>
<evidence type="ECO:0000256" key="1">
    <source>
        <dbReference type="ARBA" id="ARBA00004651"/>
    </source>
</evidence>
<dbReference type="RefSeq" id="WP_051518487.1">
    <property type="nucleotide sequence ID" value="NZ_AWQS01000087.1"/>
</dbReference>
<comment type="subcellular location">
    <subcellularLocation>
        <location evidence="1">Cell membrane</location>
        <topology evidence="1">Multi-pass membrane protein</topology>
    </subcellularLocation>
</comment>
<dbReference type="Pfam" id="PF07690">
    <property type="entry name" value="MFS_1"/>
    <property type="match status" value="1"/>
</dbReference>
<feature type="transmembrane region" description="Helical" evidence="5">
    <location>
        <begin position="90"/>
        <end position="111"/>
    </location>
</feature>
<proteinExistence type="predicted"/>
<keyword evidence="4 5" id="KW-0472">Membrane</keyword>
<dbReference type="AlphaFoldDB" id="W9GKX6"/>
<dbReference type="Gene3D" id="1.20.1250.20">
    <property type="entry name" value="MFS general substrate transporter like domains"/>
    <property type="match status" value="2"/>
</dbReference>
<feature type="transmembrane region" description="Helical" evidence="5">
    <location>
        <begin position="346"/>
        <end position="373"/>
    </location>
</feature>
<evidence type="ECO:0000256" key="2">
    <source>
        <dbReference type="ARBA" id="ARBA00022692"/>
    </source>
</evidence>
<accession>W9GKX6</accession>
<dbReference type="GO" id="GO:0022857">
    <property type="term" value="F:transmembrane transporter activity"/>
    <property type="evidence" value="ECO:0007669"/>
    <property type="project" value="InterPro"/>
</dbReference>
<evidence type="ECO:0000256" key="4">
    <source>
        <dbReference type="ARBA" id="ARBA00023136"/>
    </source>
</evidence>
<dbReference type="EMBL" id="AWQS01000087">
    <property type="protein sequence ID" value="EWT05777.1"/>
    <property type="molecule type" value="Genomic_DNA"/>
</dbReference>
<feature type="transmembrane region" description="Helical" evidence="5">
    <location>
        <begin position="26"/>
        <end position="49"/>
    </location>
</feature>
<dbReference type="GO" id="GO:0005886">
    <property type="term" value="C:plasma membrane"/>
    <property type="evidence" value="ECO:0007669"/>
    <property type="project" value="UniProtKB-SubCell"/>
</dbReference>
<feature type="transmembrane region" description="Helical" evidence="5">
    <location>
        <begin position="61"/>
        <end position="83"/>
    </location>
</feature>
<dbReference type="InterPro" id="IPR020846">
    <property type="entry name" value="MFS_dom"/>
</dbReference>
<name>W9GKX6_9MICO</name>
<evidence type="ECO:0000256" key="5">
    <source>
        <dbReference type="SAM" id="Phobius"/>
    </source>
</evidence>
<feature type="domain" description="Major facilitator superfamily (MFS) profile" evidence="6">
    <location>
        <begin position="27"/>
        <end position="465"/>
    </location>
</feature>
<dbReference type="PROSITE" id="PS50850">
    <property type="entry name" value="MFS"/>
    <property type="match status" value="1"/>
</dbReference>
<evidence type="ECO:0000256" key="3">
    <source>
        <dbReference type="ARBA" id="ARBA00022989"/>
    </source>
</evidence>
<evidence type="ECO:0000313" key="8">
    <source>
        <dbReference type="Proteomes" id="UP000019494"/>
    </source>
</evidence>
<feature type="transmembrane region" description="Helical" evidence="5">
    <location>
        <begin position="313"/>
        <end position="334"/>
    </location>
</feature>
<sequence length="468" mass="48510">MTTRNEDRPTARQHRAPGPLSAEHRLVTIAVIALITIIAFEAMAVSTAMPVVAAELNAVKSYGLAFSIMLTAELLGTVLSGVWSDRRGPFQVLVVGQILFALGCVVAGLAGSFGVLLVGRAVAGLGGGLNVVALYVVAGRVYPESVRPRVFSWTSAAWVLPSLIGPPIAGWLTTTFSWRWVFLVVLAPIAATFVIVLQQRESIDGGLRGERAAAAGQAERRLVWLGLTIAVAAGLLQVGAERLVPFSPAMLGAATLGLAGVLLVYPRLVPAGTLRIRRGLPATMVSRLLLSATFNGSVTFVPLMLVAERHLSPTLAGAVLTVGALGWSFGSWMQGNPTFADRKPQLVSVGGVFLTAGIGLLAIVAAVGMHWLVLAVGSVLTGLAMGLATSSTSVLTLALSPAEEHGRASSSLNLSDVLGAVLGISLSGAVFAALHDPNGSDTWVFVLMWSVLAGIASIVIASGRRTRA</sequence>
<dbReference type="PATRIC" id="fig|584657.3.peg.2319"/>
<feature type="transmembrane region" description="Helical" evidence="5">
    <location>
        <begin position="285"/>
        <end position="307"/>
    </location>
</feature>
<reference evidence="8" key="1">
    <citation type="submission" date="2013-08" db="EMBL/GenBank/DDBJ databases">
        <title>Intrasporangium oryzae NRRL B-24470.</title>
        <authorList>
            <person name="Liu H."/>
            <person name="Wang G."/>
        </authorList>
    </citation>
    <scope>NUCLEOTIDE SEQUENCE [LARGE SCALE GENOMIC DNA]</scope>
    <source>
        <strain evidence="8">Q5-1</strain>
    </source>
</reference>
<dbReference type="InterPro" id="IPR036259">
    <property type="entry name" value="MFS_trans_sf"/>
</dbReference>